<protein>
    <submittedName>
        <fullName evidence="2">Uncharacterized protein</fullName>
    </submittedName>
</protein>
<feature type="region of interest" description="Disordered" evidence="1">
    <location>
        <begin position="1"/>
        <end position="49"/>
    </location>
</feature>
<organism evidence="2 3">
    <name type="scientific">Suillus luteus UH-Slu-Lm8-n1</name>
    <dbReference type="NCBI Taxonomy" id="930992"/>
    <lineage>
        <taxon>Eukaryota</taxon>
        <taxon>Fungi</taxon>
        <taxon>Dikarya</taxon>
        <taxon>Basidiomycota</taxon>
        <taxon>Agaricomycotina</taxon>
        <taxon>Agaricomycetes</taxon>
        <taxon>Agaricomycetidae</taxon>
        <taxon>Boletales</taxon>
        <taxon>Suillineae</taxon>
        <taxon>Suillaceae</taxon>
        <taxon>Suillus</taxon>
    </lineage>
</organism>
<reference evidence="3" key="2">
    <citation type="submission" date="2015-01" db="EMBL/GenBank/DDBJ databases">
        <title>Evolutionary Origins and Diversification of the Mycorrhizal Mutualists.</title>
        <authorList>
            <consortium name="DOE Joint Genome Institute"/>
            <consortium name="Mycorrhizal Genomics Consortium"/>
            <person name="Kohler A."/>
            <person name="Kuo A."/>
            <person name="Nagy L.G."/>
            <person name="Floudas D."/>
            <person name="Copeland A."/>
            <person name="Barry K.W."/>
            <person name="Cichocki N."/>
            <person name="Veneault-Fourrey C."/>
            <person name="LaButti K."/>
            <person name="Lindquist E.A."/>
            <person name="Lipzen A."/>
            <person name="Lundell T."/>
            <person name="Morin E."/>
            <person name="Murat C."/>
            <person name="Riley R."/>
            <person name="Ohm R."/>
            <person name="Sun H."/>
            <person name="Tunlid A."/>
            <person name="Henrissat B."/>
            <person name="Grigoriev I.V."/>
            <person name="Hibbett D.S."/>
            <person name="Martin F."/>
        </authorList>
    </citation>
    <scope>NUCLEOTIDE SEQUENCE [LARGE SCALE GENOMIC DNA]</scope>
    <source>
        <strain evidence="3">UH-Slu-Lm8-n1</strain>
    </source>
</reference>
<evidence type="ECO:0000313" key="2">
    <source>
        <dbReference type="EMBL" id="KIK31650.1"/>
    </source>
</evidence>
<sequence length="112" mass="11810">MKRPTASSSHPPNSTVAQQSGSAAQTQSSSHANAAISSPTAPPVVTNTTSSTSLCATINYPTRWTRFWLFLVRPPIPDFSSLPTAVSTSAASYPTPSKHKTPEVSISALHFI</sequence>
<keyword evidence="3" id="KW-1185">Reference proteome</keyword>
<dbReference type="EMBL" id="KN836781">
    <property type="protein sequence ID" value="KIK31650.1"/>
    <property type="molecule type" value="Genomic_DNA"/>
</dbReference>
<dbReference type="InParanoid" id="A0A0C9Z2G5"/>
<feature type="compositionally biased region" description="Polar residues" evidence="1">
    <location>
        <begin position="1"/>
        <end position="13"/>
    </location>
</feature>
<dbReference type="HOGENOM" id="CLU_2147514_0_0_1"/>
<feature type="compositionally biased region" description="Low complexity" evidence="1">
    <location>
        <begin position="14"/>
        <end position="49"/>
    </location>
</feature>
<reference evidence="2 3" key="1">
    <citation type="submission" date="2014-04" db="EMBL/GenBank/DDBJ databases">
        <authorList>
            <consortium name="DOE Joint Genome Institute"/>
            <person name="Kuo A."/>
            <person name="Ruytinx J."/>
            <person name="Rineau F."/>
            <person name="Colpaert J."/>
            <person name="Kohler A."/>
            <person name="Nagy L.G."/>
            <person name="Floudas D."/>
            <person name="Copeland A."/>
            <person name="Barry K.W."/>
            <person name="Cichocki N."/>
            <person name="Veneault-Fourrey C."/>
            <person name="LaButti K."/>
            <person name="Lindquist E.A."/>
            <person name="Lipzen A."/>
            <person name="Lundell T."/>
            <person name="Morin E."/>
            <person name="Murat C."/>
            <person name="Sun H."/>
            <person name="Tunlid A."/>
            <person name="Henrissat B."/>
            <person name="Grigoriev I.V."/>
            <person name="Hibbett D.S."/>
            <person name="Martin F."/>
            <person name="Nordberg H.P."/>
            <person name="Cantor M.N."/>
            <person name="Hua S.X."/>
        </authorList>
    </citation>
    <scope>NUCLEOTIDE SEQUENCE [LARGE SCALE GENOMIC DNA]</scope>
    <source>
        <strain evidence="2 3">UH-Slu-Lm8-n1</strain>
    </source>
</reference>
<gene>
    <name evidence="2" type="ORF">CY34DRAFT_19705</name>
</gene>
<dbReference type="Proteomes" id="UP000054485">
    <property type="component" value="Unassembled WGS sequence"/>
</dbReference>
<accession>A0A0C9Z2G5</accession>
<proteinExistence type="predicted"/>
<evidence type="ECO:0000256" key="1">
    <source>
        <dbReference type="SAM" id="MobiDB-lite"/>
    </source>
</evidence>
<dbReference type="AlphaFoldDB" id="A0A0C9Z2G5"/>
<name>A0A0C9Z2G5_9AGAM</name>
<evidence type="ECO:0000313" key="3">
    <source>
        <dbReference type="Proteomes" id="UP000054485"/>
    </source>
</evidence>